<dbReference type="EMBL" id="JAYKXP010000055">
    <property type="protein sequence ID" value="KAK7034684.1"/>
    <property type="molecule type" value="Genomic_DNA"/>
</dbReference>
<organism evidence="2 3">
    <name type="scientific">Paramarasmius palmivorus</name>
    <dbReference type="NCBI Taxonomy" id="297713"/>
    <lineage>
        <taxon>Eukaryota</taxon>
        <taxon>Fungi</taxon>
        <taxon>Dikarya</taxon>
        <taxon>Basidiomycota</taxon>
        <taxon>Agaricomycotina</taxon>
        <taxon>Agaricomycetes</taxon>
        <taxon>Agaricomycetidae</taxon>
        <taxon>Agaricales</taxon>
        <taxon>Marasmiineae</taxon>
        <taxon>Marasmiaceae</taxon>
        <taxon>Paramarasmius</taxon>
    </lineage>
</organism>
<proteinExistence type="predicted"/>
<keyword evidence="3" id="KW-1185">Reference proteome</keyword>
<dbReference type="Proteomes" id="UP001383192">
    <property type="component" value="Unassembled WGS sequence"/>
</dbReference>
<reference evidence="2 3" key="1">
    <citation type="submission" date="2024-01" db="EMBL/GenBank/DDBJ databases">
        <title>A draft genome for a cacao thread blight-causing isolate of Paramarasmius palmivorus.</title>
        <authorList>
            <person name="Baruah I.K."/>
            <person name="Bukari Y."/>
            <person name="Amoako-Attah I."/>
            <person name="Meinhardt L.W."/>
            <person name="Bailey B.A."/>
            <person name="Cohen S.P."/>
        </authorList>
    </citation>
    <scope>NUCLEOTIDE SEQUENCE [LARGE SCALE GENOMIC DNA]</scope>
    <source>
        <strain evidence="2 3">GH-12</strain>
    </source>
</reference>
<dbReference type="AlphaFoldDB" id="A0AAW0C5V9"/>
<sequence length="338" mass="37748">MQFKLVGKKGQELDAAIREFDKYHVPESMAHFEEETSQLRAPPPTPHGEAEYNSLKFSRRAQRSESPGPPPPLIDPEHAAEHFKTMYQVPQDFSQIQARASPFDHTTFAFSDRSDPQQDSNLSSTSPFEMNAMPSMFASASNVSISGKATLNNVGRDQFNHSELHVESDFHHYNNHNHNLNSNARTTPTVLGMTEGSDSLERRKDQLNVPGQLKALVVSEGSDNIELAEDHTAQLTIGTCTMDEYTVGNIRHDSPTFTNKVSSAFQYNHNIQQLHILNLNRFNPPLFHFASTPSHTYPIHEAGVSVIVPLYPKMQPTLSIKCRATLSATSHTHLTSFA</sequence>
<protein>
    <submittedName>
        <fullName evidence="2">Uncharacterized protein</fullName>
    </submittedName>
</protein>
<evidence type="ECO:0000313" key="2">
    <source>
        <dbReference type="EMBL" id="KAK7034684.1"/>
    </source>
</evidence>
<feature type="compositionally biased region" description="Polar residues" evidence="1">
    <location>
        <begin position="117"/>
        <end position="128"/>
    </location>
</feature>
<evidence type="ECO:0000313" key="3">
    <source>
        <dbReference type="Proteomes" id="UP001383192"/>
    </source>
</evidence>
<feature type="region of interest" description="Disordered" evidence="1">
    <location>
        <begin position="107"/>
        <end position="128"/>
    </location>
</feature>
<name>A0AAW0C5V9_9AGAR</name>
<gene>
    <name evidence="2" type="ORF">VNI00_012091</name>
</gene>
<accession>A0AAW0C5V9</accession>
<evidence type="ECO:0000256" key="1">
    <source>
        <dbReference type="SAM" id="MobiDB-lite"/>
    </source>
</evidence>
<feature type="region of interest" description="Disordered" evidence="1">
    <location>
        <begin position="28"/>
        <end position="77"/>
    </location>
</feature>
<comment type="caution">
    <text evidence="2">The sequence shown here is derived from an EMBL/GenBank/DDBJ whole genome shotgun (WGS) entry which is preliminary data.</text>
</comment>